<dbReference type="GO" id="GO:0008168">
    <property type="term" value="F:methyltransferase activity"/>
    <property type="evidence" value="ECO:0007669"/>
    <property type="project" value="UniProtKB-KW"/>
</dbReference>
<dbReference type="HOGENOM" id="CLU_050039_1_0_0"/>
<proteinExistence type="predicted"/>
<dbReference type="KEGG" id="ote:Oter_3959"/>
<dbReference type="Pfam" id="PF08484">
    <property type="entry name" value="Methyltransf_14"/>
    <property type="match status" value="1"/>
</dbReference>
<dbReference type="STRING" id="452637.Oter_3959"/>
<keyword evidence="3" id="KW-1185">Reference proteome</keyword>
<reference evidence="2 3" key="1">
    <citation type="journal article" date="2011" name="J. Bacteriol.">
        <title>Genome sequence of the verrucomicrobium Opitutus terrae PB90-1, an abundant inhabitant of rice paddy soil ecosystems.</title>
        <authorList>
            <person name="van Passel M.W."/>
            <person name="Kant R."/>
            <person name="Palva A."/>
            <person name="Copeland A."/>
            <person name="Lucas S."/>
            <person name="Lapidus A."/>
            <person name="Glavina del Rio T."/>
            <person name="Pitluck S."/>
            <person name="Goltsman E."/>
            <person name="Clum A."/>
            <person name="Sun H."/>
            <person name="Schmutz J."/>
            <person name="Larimer F.W."/>
            <person name="Land M.L."/>
            <person name="Hauser L."/>
            <person name="Kyrpides N."/>
            <person name="Mikhailova N."/>
            <person name="Richardson P.P."/>
            <person name="Janssen P.H."/>
            <person name="de Vos W.M."/>
            <person name="Smidt H."/>
        </authorList>
    </citation>
    <scope>NUCLEOTIDE SEQUENCE [LARGE SCALE GENOMIC DNA]</scope>
    <source>
        <strain evidence="3">DSM 11246 / JCM 15787 / PB90-1</strain>
    </source>
</reference>
<keyword evidence="2" id="KW-0489">Methyltransferase</keyword>
<dbReference type="CDD" id="cd02440">
    <property type="entry name" value="AdoMet_MTases"/>
    <property type="match status" value="1"/>
</dbReference>
<dbReference type="InterPro" id="IPR038576">
    <property type="entry name" value="Methyltransf_Zn-bd_dom_put_sf"/>
</dbReference>
<dbReference type="SUPFAM" id="SSF53335">
    <property type="entry name" value="S-adenosyl-L-methionine-dependent methyltransferases"/>
    <property type="match status" value="1"/>
</dbReference>
<dbReference type="InterPro" id="IPR029063">
    <property type="entry name" value="SAM-dependent_MTases_sf"/>
</dbReference>
<dbReference type="RefSeq" id="WP_012376761.1">
    <property type="nucleotide sequence ID" value="NC_010571.1"/>
</dbReference>
<feature type="domain" description="C-methyltransferase" evidence="1">
    <location>
        <begin position="281"/>
        <end position="375"/>
    </location>
</feature>
<protein>
    <submittedName>
        <fullName evidence="2">C-methyltransferase</fullName>
    </submittedName>
</protein>
<keyword evidence="2" id="KW-0808">Transferase</keyword>
<dbReference type="InterPro" id="IPR013691">
    <property type="entry name" value="MeTrfase_14"/>
</dbReference>
<evidence type="ECO:0000259" key="1">
    <source>
        <dbReference type="Pfam" id="PF08484"/>
    </source>
</evidence>
<dbReference type="eggNOG" id="COG2227">
    <property type="taxonomic scope" value="Bacteria"/>
</dbReference>
<gene>
    <name evidence="2" type="ordered locus">Oter_3959</name>
</gene>
<organism evidence="2 3">
    <name type="scientific">Opitutus terrae (strain DSM 11246 / JCM 15787 / PB90-1)</name>
    <dbReference type="NCBI Taxonomy" id="452637"/>
    <lineage>
        <taxon>Bacteria</taxon>
        <taxon>Pseudomonadati</taxon>
        <taxon>Verrucomicrobiota</taxon>
        <taxon>Opitutia</taxon>
        <taxon>Opitutales</taxon>
        <taxon>Opitutaceae</taxon>
        <taxon>Opitutus</taxon>
    </lineage>
</organism>
<dbReference type="Gene3D" id="3.40.50.720">
    <property type="entry name" value="NAD(P)-binding Rossmann-like Domain"/>
    <property type="match status" value="1"/>
</dbReference>
<evidence type="ECO:0000313" key="2">
    <source>
        <dbReference type="EMBL" id="ACB77233.1"/>
    </source>
</evidence>
<accession>B1ZZP7</accession>
<dbReference type="AlphaFoldDB" id="B1ZZP7"/>
<sequence length="414" mass="45956">MNIVRLSPPAVIPALCPVCHYTQATPFFDGGSQPLATLGWPHTAEEAKTMPRFPLAFVQCPRCTHVWNRSFSYEVIPYRSNPNLMFNKGVIWKGHLASTRDLVLARLPVAPTVLDIGCGEGHFVRGMCESRAGRGRFVGFDPNTSGRSGDGVEFFPRYFEPLSDIASFQPDALVVRHVLEHLTDPAAFIEQMAWGTSTLRKPVWLFTEMPCVDRAIETGRLPDFYYEHPSHFTTRSFRTLMQRGGEVVELGHGYNGEVVYALVRLQVPASHAECSASATIFFQQADQNRATVRQQLDELAASGKRVAVWGGTGKGAAFIHQFGLDAERFPLVVDSDPEKAGTFVPGTGQPIVFRDVLKASPVDVIIVPTQWRAADIANEIARERIGAPQLLIEHNGRLVDYTHGDHPYRFAQRS</sequence>
<dbReference type="Gene3D" id="6.20.50.110">
    <property type="entry name" value="Methyltransferase, zinc-binding domain"/>
    <property type="match status" value="1"/>
</dbReference>
<name>B1ZZP7_OPITP</name>
<dbReference type="EMBL" id="CP001032">
    <property type="protein sequence ID" value="ACB77233.1"/>
    <property type="molecule type" value="Genomic_DNA"/>
</dbReference>
<dbReference type="Proteomes" id="UP000007013">
    <property type="component" value="Chromosome"/>
</dbReference>
<dbReference type="Pfam" id="PF13489">
    <property type="entry name" value="Methyltransf_23"/>
    <property type="match status" value="1"/>
</dbReference>
<dbReference type="GO" id="GO:0032259">
    <property type="term" value="P:methylation"/>
    <property type="evidence" value="ECO:0007669"/>
    <property type="project" value="UniProtKB-KW"/>
</dbReference>
<evidence type="ECO:0000313" key="3">
    <source>
        <dbReference type="Proteomes" id="UP000007013"/>
    </source>
</evidence>
<dbReference type="Gene3D" id="3.40.50.150">
    <property type="entry name" value="Vaccinia Virus protein VP39"/>
    <property type="match status" value="1"/>
</dbReference>